<reference evidence="1 2" key="1">
    <citation type="submission" date="2016-10" db="EMBL/GenBank/DDBJ databases">
        <title>The Draft Genome Sequence of Actinokineospora bangkokensis 44EHWT reveals the biosynthetic pathway of antifungal compounds Thailandins with unusual extender unit butylmalonyl-CoA.</title>
        <authorList>
            <person name="Greule A."/>
            <person name="Intra B."/>
            <person name="Flemming S."/>
            <person name="Rommel M.G."/>
            <person name="Panbangred W."/>
            <person name="Bechthold A."/>
        </authorList>
    </citation>
    <scope>NUCLEOTIDE SEQUENCE [LARGE SCALE GENOMIC DNA]</scope>
    <source>
        <strain evidence="1 2">44EHW</strain>
    </source>
</reference>
<name>A0A1Q9LRP4_9PSEU</name>
<evidence type="ECO:0000313" key="2">
    <source>
        <dbReference type="Proteomes" id="UP000186040"/>
    </source>
</evidence>
<comment type="caution">
    <text evidence="1">The sequence shown here is derived from an EMBL/GenBank/DDBJ whole genome shotgun (WGS) entry which is preliminary data.</text>
</comment>
<dbReference type="RefSeq" id="WP_075974054.1">
    <property type="nucleotide sequence ID" value="NZ_MKQR01000007.1"/>
</dbReference>
<gene>
    <name evidence="1" type="ORF">BJP25_13225</name>
</gene>
<dbReference type="EMBL" id="MKQR01000007">
    <property type="protein sequence ID" value="OLR94674.1"/>
    <property type="molecule type" value="Genomic_DNA"/>
</dbReference>
<keyword evidence="2" id="KW-1185">Reference proteome</keyword>
<accession>A0A1Q9LRP4</accession>
<sequence length="173" mass="18967">MRGLRAHRALRRRVLAALAEVGVPRPWDLAAFTARVAAHRGRPLHVLAMPLPPGAPDGAWLSGPTVDVIVHDADTPPLRAEHIVCHELSHMLLGHRGACLAELTPDVPPELLRRMGVLHRAGYDDEREREAEVAAGLIRELAVRPPLRAARTADPAEAAVIDRLARVMARDRR</sequence>
<protein>
    <recommendedName>
        <fullName evidence="3">IrrE N-terminal-like domain-containing protein</fullName>
    </recommendedName>
</protein>
<evidence type="ECO:0000313" key="1">
    <source>
        <dbReference type="EMBL" id="OLR94674.1"/>
    </source>
</evidence>
<dbReference type="Proteomes" id="UP000186040">
    <property type="component" value="Unassembled WGS sequence"/>
</dbReference>
<dbReference type="OrthoDB" id="4144896at2"/>
<dbReference type="AlphaFoldDB" id="A0A1Q9LRP4"/>
<proteinExistence type="predicted"/>
<organism evidence="1 2">
    <name type="scientific">Actinokineospora bangkokensis</name>
    <dbReference type="NCBI Taxonomy" id="1193682"/>
    <lineage>
        <taxon>Bacteria</taxon>
        <taxon>Bacillati</taxon>
        <taxon>Actinomycetota</taxon>
        <taxon>Actinomycetes</taxon>
        <taxon>Pseudonocardiales</taxon>
        <taxon>Pseudonocardiaceae</taxon>
        <taxon>Actinokineospora</taxon>
    </lineage>
</organism>
<dbReference type="STRING" id="1193682.BJP25_13225"/>
<evidence type="ECO:0008006" key="3">
    <source>
        <dbReference type="Google" id="ProtNLM"/>
    </source>
</evidence>